<dbReference type="HOGENOM" id="CLU_1206492_0_0_1"/>
<dbReference type="Proteomes" id="UP000008022">
    <property type="component" value="Unassembled WGS sequence"/>
</dbReference>
<dbReference type="EnsemblPlants" id="ORUFI05G02520.1">
    <property type="protein sequence ID" value="ORUFI05G02520.1"/>
    <property type="gene ID" value="ORUFI05G02520"/>
</dbReference>
<evidence type="ECO:0000313" key="1">
    <source>
        <dbReference type="EnsemblPlants" id="ORUFI05G02520.1"/>
    </source>
</evidence>
<accession>A0A0E0PH63</accession>
<dbReference type="Gramene" id="ORUFI05G02520.1">
    <property type="protein sequence ID" value="ORUFI05G02520.1"/>
    <property type="gene ID" value="ORUFI05G02520"/>
</dbReference>
<proteinExistence type="predicted"/>
<name>A0A0E0PH63_ORYRU</name>
<dbReference type="STRING" id="4529.A0A0E0PH63"/>
<reference evidence="1" key="2">
    <citation type="submission" date="2015-06" db="UniProtKB">
        <authorList>
            <consortium name="EnsemblPlants"/>
        </authorList>
    </citation>
    <scope>IDENTIFICATION</scope>
</reference>
<evidence type="ECO:0008006" key="3">
    <source>
        <dbReference type="Google" id="ProtNLM"/>
    </source>
</evidence>
<dbReference type="AlphaFoldDB" id="A0A0E0PH63"/>
<reference evidence="2" key="1">
    <citation type="submission" date="2013-06" db="EMBL/GenBank/DDBJ databases">
        <authorList>
            <person name="Zhao Q."/>
        </authorList>
    </citation>
    <scope>NUCLEOTIDE SEQUENCE</scope>
    <source>
        <strain evidence="2">cv. W1943</strain>
    </source>
</reference>
<protein>
    <recommendedName>
        <fullName evidence="3">Reverse transcriptase zinc-binding domain-containing protein</fullName>
    </recommendedName>
</protein>
<keyword evidence="2" id="KW-1185">Reference proteome</keyword>
<evidence type="ECO:0000313" key="2">
    <source>
        <dbReference type="Proteomes" id="UP000008022"/>
    </source>
</evidence>
<sequence length="230" mass="25219">MEHQTDKGGTHAGIVFDGLLHLLPHRLLDALLAINVDADHVLTKNEGRSTNDNVIKAIDKKCPRLPVDRYRLGSMGVVPGVLDERLSSQSFRVCPVCSLALASALRASLLGCSEGRPAERAVSDMFTTSTFFIPRDGKSMLFWFDHWTGGRSVASLAPDILFAMPKRLRGSCTVASGLANNSWISDIRGALIVPIISQFLLIWDALSPGVGDHLVWRWTTDQRYLACSAY</sequence>
<organism evidence="1 2">
    <name type="scientific">Oryza rufipogon</name>
    <name type="common">Brownbeard rice</name>
    <name type="synonym">Asian wild rice</name>
    <dbReference type="NCBI Taxonomy" id="4529"/>
    <lineage>
        <taxon>Eukaryota</taxon>
        <taxon>Viridiplantae</taxon>
        <taxon>Streptophyta</taxon>
        <taxon>Embryophyta</taxon>
        <taxon>Tracheophyta</taxon>
        <taxon>Spermatophyta</taxon>
        <taxon>Magnoliopsida</taxon>
        <taxon>Liliopsida</taxon>
        <taxon>Poales</taxon>
        <taxon>Poaceae</taxon>
        <taxon>BOP clade</taxon>
        <taxon>Oryzoideae</taxon>
        <taxon>Oryzeae</taxon>
        <taxon>Oryzinae</taxon>
        <taxon>Oryza</taxon>
    </lineage>
</organism>